<dbReference type="GO" id="GO:0005516">
    <property type="term" value="F:calmodulin binding"/>
    <property type="evidence" value="ECO:0007669"/>
    <property type="project" value="UniProtKB-KW"/>
</dbReference>
<evidence type="ECO:0000313" key="14">
    <source>
        <dbReference type="EMBL" id="CAG6589723.1"/>
    </source>
</evidence>
<keyword evidence="8" id="KW-0521">NADP</keyword>
<evidence type="ECO:0000256" key="9">
    <source>
        <dbReference type="ARBA" id="ARBA00022860"/>
    </source>
</evidence>
<evidence type="ECO:0000256" key="1">
    <source>
        <dbReference type="ARBA" id="ARBA00001917"/>
    </source>
</evidence>
<dbReference type="PROSITE" id="PS60001">
    <property type="entry name" value="NOS"/>
    <property type="match status" value="1"/>
</dbReference>
<dbReference type="GO" id="GO:0006809">
    <property type="term" value="P:nitric oxide biosynthetic process"/>
    <property type="evidence" value="ECO:0007669"/>
    <property type="project" value="InterPro"/>
</dbReference>
<feature type="region of interest" description="Disordered" evidence="12">
    <location>
        <begin position="1"/>
        <end position="22"/>
    </location>
</feature>
<evidence type="ECO:0000256" key="4">
    <source>
        <dbReference type="ARBA" id="ARBA00012989"/>
    </source>
</evidence>
<name>A0A8D8KGL9_CULPI</name>
<keyword evidence="9" id="KW-0112">Calmodulin-binding</keyword>
<comment type="cofactor">
    <cofactor evidence="1">
        <name>FMN</name>
        <dbReference type="ChEBI" id="CHEBI:58210"/>
    </cofactor>
</comment>
<proteinExistence type="inferred from homology"/>
<dbReference type="GO" id="GO:0046872">
    <property type="term" value="F:metal ion binding"/>
    <property type="evidence" value="ECO:0007669"/>
    <property type="project" value="UniProtKB-KW"/>
</dbReference>
<dbReference type="InterPro" id="IPR050607">
    <property type="entry name" value="NOS"/>
</dbReference>
<evidence type="ECO:0000256" key="11">
    <source>
        <dbReference type="ARBA" id="ARBA00023004"/>
    </source>
</evidence>
<feature type="domain" description="Nitric oxide synthase (NOS)" evidence="13">
    <location>
        <begin position="274"/>
        <end position="281"/>
    </location>
</feature>
<keyword evidence="6" id="KW-0285">Flavoprotein</keyword>
<dbReference type="PANTHER" id="PTHR43410">
    <property type="entry name" value="NITRIC OXIDE SYNTHASE OXYGENASE"/>
    <property type="match status" value="1"/>
</dbReference>
<dbReference type="Gene3D" id="3.90.340.10">
    <property type="entry name" value="Nitric Oxide Synthase, Chain A, domain 1"/>
    <property type="match status" value="1"/>
</dbReference>
<evidence type="ECO:0000256" key="6">
    <source>
        <dbReference type="ARBA" id="ARBA00022643"/>
    </source>
</evidence>
<keyword evidence="5" id="KW-0349">Heme</keyword>
<organism evidence="14">
    <name type="scientific">Culex pipiens</name>
    <name type="common">House mosquito</name>
    <dbReference type="NCBI Taxonomy" id="7175"/>
    <lineage>
        <taxon>Eukaryota</taxon>
        <taxon>Metazoa</taxon>
        <taxon>Ecdysozoa</taxon>
        <taxon>Arthropoda</taxon>
        <taxon>Hexapoda</taxon>
        <taxon>Insecta</taxon>
        <taxon>Pterygota</taxon>
        <taxon>Neoptera</taxon>
        <taxon>Endopterygota</taxon>
        <taxon>Diptera</taxon>
        <taxon>Nematocera</taxon>
        <taxon>Culicoidea</taxon>
        <taxon>Culicidae</taxon>
        <taxon>Culicinae</taxon>
        <taxon>Culicini</taxon>
        <taxon>Culex</taxon>
        <taxon>Culex</taxon>
    </lineage>
</organism>
<accession>A0A8D8KGL9</accession>
<evidence type="ECO:0000256" key="2">
    <source>
        <dbReference type="ARBA" id="ARBA00001970"/>
    </source>
</evidence>
<dbReference type="EC" id="1.14.13.39" evidence="4"/>
<dbReference type="InterPro" id="IPR004030">
    <property type="entry name" value="NOS_N"/>
</dbReference>
<evidence type="ECO:0000259" key="13">
    <source>
        <dbReference type="PROSITE" id="PS60001"/>
    </source>
</evidence>
<feature type="compositionally biased region" description="Gly residues" evidence="12">
    <location>
        <begin position="100"/>
        <end position="111"/>
    </location>
</feature>
<dbReference type="PANTHER" id="PTHR43410:SF1">
    <property type="entry name" value="NITRIC OXIDE SYNTHASE"/>
    <property type="match status" value="1"/>
</dbReference>
<dbReference type="Pfam" id="PF02898">
    <property type="entry name" value="NO_synthase"/>
    <property type="match status" value="1"/>
</dbReference>
<dbReference type="AlphaFoldDB" id="A0A8D8KGL9"/>
<keyword evidence="10" id="KW-0560">Oxidoreductase</keyword>
<keyword evidence="7" id="KW-0479">Metal-binding</keyword>
<dbReference type="EMBL" id="HBUE01217368">
    <property type="protein sequence ID" value="CAG6537712.1"/>
    <property type="molecule type" value="Transcribed_RNA"/>
</dbReference>
<comment type="cofactor">
    <cofactor evidence="2">
        <name>heme b</name>
        <dbReference type="ChEBI" id="CHEBI:60344"/>
    </cofactor>
</comment>
<dbReference type="InterPro" id="IPR044943">
    <property type="entry name" value="NOS_dom_1"/>
</dbReference>
<keyword evidence="6" id="KW-0288">FMN</keyword>
<evidence type="ECO:0000256" key="7">
    <source>
        <dbReference type="ARBA" id="ARBA00022723"/>
    </source>
</evidence>
<evidence type="ECO:0000256" key="5">
    <source>
        <dbReference type="ARBA" id="ARBA00022617"/>
    </source>
</evidence>
<evidence type="ECO:0000256" key="12">
    <source>
        <dbReference type="SAM" id="MobiDB-lite"/>
    </source>
</evidence>
<reference evidence="14" key="1">
    <citation type="submission" date="2021-05" db="EMBL/GenBank/DDBJ databases">
        <authorList>
            <person name="Alioto T."/>
            <person name="Alioto T."/>
            <person name="Gomez Garrido J."/>
        </authorList>
    </citation>
    <scope>NUCLEOTIDE SEQUENCE</scope>
</reference>
<feature type="region of interest" description="Disordered" evidence="12">
    <location>
        <begin position="91"/>
        <end position="121"/>
    </location>
</feature>
<comment type="similarity">
    <text evidence="3">Belongs to the NOS family.</text>
</comment>
<protein>
    <recommendedName>
        <fullName evidence="4">nitric-oxide synthase (NADPH)</fullName>
        <ecNumber evidence="4">1.14.13.39</ecNumber>
    </recommendedName>
</protein>
<sequence>MFKKRSTNTNNNNNHVTGLKTSDKNGSAVAAVDGFPDHRPQAPSEVIKVTPSDTVPPPVVMGGKSGHGDGHHAVSGHRFEPGRKRCSISVHSQHNQHLPGGDGGGPGGGSNGDAIRPGGYRELSPQSLRIHRKSSHDIRILGADGETLHGFMEGGKMPNVVKPMKLKCISTKAESYDTLHGRALDVMHCSKEVCTGSVMLPNIVGTEPRKPDIVLQHAKDFLDQYYSSIRRLKSPAHDARLQQVQKEIEASGIYQLTETELIYGAKLAWRNSSRCIGRIQWSKLQVRRCSAYFLSSGEIWV</sequence>
<keyword evidence="11" id="KW-0408">Iron</keyword>
<dbReference type="InterPro" id="IPR036119">
    <property type="entry name" value="NOS_N_sf"/>
</dbReference>
<evidence type="ECO:0000256" key="10">
    <source>
        <dbReference type="ARBA" id="ARBA00023002"/>
    </source>
</evidence>
<evidence type="ECO:0000256" key="3">
    <source>
        <dbReference type="ARBA" id="ARBA00006267"/>
    </source>
</evidence>
<dbReference type="GO" id="GO:0004517">
    <property type="term" value="F:nitric-oxide synthase activity"/>
    <property type="evidence" value="ECO:0007669"/>
    <property type="project" value="UniProtKB-EC"/>
</dbReference>
<evidence type="ECO:0000256" key="8">
    <source>
        <dbReference type="ARBA" id="ARBA00022857"/>
    </source>
</evidence>
<dbReference type="SUPFAM" id="SSF56512">
    <property type="entry name" value="Nitric oxide (NO) synthase oxygenase domain"/>
    <property type="match status" value="1"/>
</dbReference>
<dbReference type="EMBL" id="HBUE01323926">
    <property type="protein sequence ID" value="CAG6589723.1"/>
    <property type="molecule type" value="Transcribed_RNA"/>
</dbReference>